<dbReference type="RefSeq" id="WP_349053677.1">
    <property type="nucleotide sequence ID" value="NZ_JBBNPS010000005.1"/>
</dbReference>
<organism evidence="4 5">
    <name type="scientific">Aedoeadaptatus acetigenes</name>
    <dbReference type="NCBI Taxonomy" id="2981723"/>
    <lineage>
        <taxon>Bacteria</taxon>
        <taxon>Bacillati</taxon>
        <taxon>Bacillota</taxon>
        <taxon>Tissierellia</taxon>
        <taxon>Tissierellales</taxon>
        <taxon>Peptoniphilaceae</taxon>
        <taxon>Aedoeadaptatus</taxon>
    </lineage>
</organism>
<dbReference type="EMBL" id="JBBNPS010000005">
    <property type="protein sequence ID" value="MEQ3353317.1"/>
    <property type="molecule type" value="Genomic_DNA"/>
</dbReference>
<evidence type="ECO:0000259" key="3">
    <source>
        <dbReference type="PROSITE" id="PS50893"/>
    </source>
</evidence>
<evidence type="ECO:0000256" key="2">
    <source>
        <dbReference type="ARBA" id="ARBA00022840"/>
    </source>
</evidence>
<reference evidence="4 5" key="1">
    <citation type="submission" date="2024-04" db="EMBL/GenBank/DDBJ databases">
        <title>Human intestinal bacterial collection.</title>
        <authorList>
            <person name="Pauvert C."/>
            <person name="Hitch T.C.A."/>
            <person name="Clavel T."/>
        </authorList>
    </citation>
    <scope>NUCLEOTIDE SEQUENCE [LARGE SCALE GENOMIC DNA]</scope>
    <source>
        <strain evidence="4 5">CLA-SR-H026</strain>
    </source>
</reference>
<dbReference type="Proteomes" id="UP001481872">
    <property type="component" value="Unassembled WGS sequence"/>
</dbReference>
<dbReference type="GO" id="GO:0005524">
    <property type="term" value="F:ATP binding"/>
    <property type="evidence" value="ECO:0007669"/>
    <property type="project" value="UniProtKB-KW"/>
</dbReference>
<dbReference type="PROSITE" id="PS50893">
    <property type="entry name" value="ABC_TRANSPORTER_2"/>
    <property type="match status" value="1"/>
</dbReference>
<dbReference type="PROSITE" id="PS00211">
    <property type="entry name" value="ABC_TRANSPORTER_1"/>
    <property type="match status" value="1"/>
</dbReference>
<evidence type="ECO:0000256" key="1">
    <source>
        <dbReference type="ARBA" id="ARBA00022741"/>
    </source>
</evidence>
<dbReference type="PANTHER" id="PTHR42794">
    <property type="entry name" value="HEMIN IMPORT ATP-BINDING PROTEIN HMUV"/>
    <property type="match status" value="1"/>
</dbReference>
<proteinExistence type="predicted"/>
<dbReference type="SUPFAM" id="SSF52540">
    <property type="entry name" value="P-loop containing nucleoside triphosphate hydrolases"/>
    <property type="match status" value="1"/>
</dbReference>
<comment type="caution">
    <text evidence="4">The sequence shown here is derived from an EMBL/GenBank/DDBJ whole genome shotgun (WGS) entry which is preliminary data.</text>
</comment>
<evidence type="ECO:0000313" key="5">
    <source>
        <dbReference type="Proteomes" id="UP001481872"/>
    </source>
</evidence>
<name>A0ABV1J7Y5_9FIRM</name>
<sequence length="249" mass="27587">MIRVEHLSVSYGKKQVLQDFSLTIRDKELVALIGPNGSGKSSLLKAVARILPYEGKIFLDEVEARDMSRKDYAKRLAVVGQFNDMAFDMTVMDMVLMGRTPYKGLLERDTDKDRAMAGEALAAVGMESYAARSLRALSGGERQRAVLARALVQETDHLLLDEATNHLDIYYQLKLLSMVKDTKLTVVAALHDMNLALAYGDRIVALKEGKLLFDDAPENVTPAMIEALYATPCTLHEVDGRPVAVFKKP</sequence>
<dbReference type="InterPro" id="IPR017871">
    <property type="entry name" value="ABC_transporter-like_CS"/>
</dbReference>
<keyword evidence="1" id="KW-0547">Nucleotide-binding</keyword>
<dbReference type="Gene3D" id="3.40.50.300">
    <property type="entry name" value="P-loop containing nucleotide triphosphate hydrolases"/>
    <property type="match status" value="1"/>
</dbReference>
<protein>
    <submittedName>
        <fullName evidence="4">ABC transporter ATP-binding protein</fullName>
    </submittedName>
</protein>
<evidence type="ECO:0000313" key="4">
    <source>
        <dbReference type="EMBL" id="MEQ3353317.1"/>
    </source>
</evidence>
<gene>
    <name evidence="4" type="ORF">AAA081_03235</name>
</gene>
<dbReference type="PANTHER" id="PTHR42794:SF2">
    <property type="entry name" value="ABC TRANSPORTER ATP-BINDING PROTEIN"/>
    <property type="match status" value="1"/>
</dbReference>
<dbReference type="Pfam" id="PF00005">
    <property type="entry name" value="ABC_tran"/>
    <property type="match status" value="1"/>
</dbReference>
<feature type="domain" description="ABC transporter" evidence="3">
    <location>
        <begin position="2"/>
        <end position="233"/>
    </location>
</feature>
<dbReference type="InterPro" id="IPR027417">
    <property type="entry name" value="P-loop_NTPase"/>
</dbReference>
<keyword evidence="5" id="KW-1185">Reference proteome</keyword>
<dbReference type="InterPro" id="IPR003593">
    <property type="entry name" value="AAA+_ATPase"/>
</dbReference>
<accession>A0ABV1J7Y5</accession>
<keyword evidence="2 4" id="KW-0067">ATP-binding</keyword>
<dbReference type="SMART" id="SM00382">
    <property type="entry name" value="AAA"/>
    <property type="match status" value="1"/>
</dbReference>
<dbReference type="CDD" id="cd03214">
    <property type="entry name" value="ABC_Iron-Siderophores_B12_Hemin"/>
    <property type="match status" value="1"/>
</dbReference>
<dbReference type="InterPro" id="IPR003439">
    <property type="entry name" value="ABC_transporter-like_ATP-bd"/>
</dbReference>